<keyword evidence="6" id="KW-1185">Reference proteome</keyword>
<accession>A0A521CFH5</accession>
<organism evidence="4 5">
    <name type="scientific">Flavobacterium resistens</name>
    <dbReference type="NCBI Taxonomy" id="443612"/>
    <lineage>
        <taxon>Bacteria</taxon>
        <taxon>Pseudomonadati</taxon>
        <taxon>Bacteroidota</taxon>
        <taxon>Flavobacteriia</taxon>
        <taxon>Flavobacteriales</taxon>
        <taxon>Flavobacteriaceae</taxon>
        <taxon>Flavobacterium</taxon>
    </lineage>
</organism>
<feature type="transmembrane region" description="Helical" evidence="2">
    <location>
        <begin position="42"/>
        <end position="62"/>
    </location>
</feature>
<evidence type="ECO:0000313" key="5">
    <source>
        <dbReference type="Proteomes" id="UP000317289"/>
    </source>
</evidence>
<sequence length="487" mass="55193">MENRTEIGKAIRDHLNNLDKSPNDALWSRIEADLNQKRRRRVLAWLIPSLIAVVLSCSLLYLKSDFQEKNQTQQTQSKSEVNTKNQTLKSSKVPNPKSILLKTEPDQITTVSKTKNVKLIKESSKLITSTNEYEEYEVVKKYKVVIRKEERNTKPIKPEVVKKTAKPGFSANLKKASKGKNAKVDSKKTNKNQSTKQNKGKIKKSPFKPTPQKSIEQKDTLIIVKAETSPKITEIKKDSIITIDSLKTPVKATAKREYKKTIYNTKTNELNPDVSIHAFYGPAIFGSLNGKSLINATMDDLSKSHPVSSHYGVYVKTMFDKFGFRAGFSKINLKITTELGQNLITNYNNIDLKSDVNIKDTFANASDIELHQKLSYYEIPLAFDYALKKDDTKFGIDAFTGFSFLILDKNELYLKSEKVEKQTIGEAKNISGVNISYDLGIGFTYKLTDKIGLDLNPIFKYYLNTFKENGEAKPYSLSLQTGINYKF</sequence>
<dbReference type="EMBL" id="FXTA01000002">
    <property type="protein sequence ID" value="SMO58152.1"/>
    <property type="molecule type" value="Genomic_DNA"/>
</dbReference>
<dbReference type="RefSeq" id="WP_142450218.1">
    <property type="nucleotide sequence ID" value="NZ_FXTA01000002.1"/>
</dbReference>
<feature type="compositionally biased region" description="Polar residues" evidence="1">
    <location>
        <begin position="71"/>
        <end position="93"/>
    </location>
</feature>
<keyword evidence="2" id="KW-0812">Transmembrane</keyword>
<reference evidence="3 6" key="2">
    <citation type="submission" date="2019-11" db="EMBL/GenBank/DDBJ databases">
        <title>Flavobacterium resistens genome.</title>
        <authorList>
            <person name="Wilson V.M."/>
            <person name="Newman J.D."/>
        </authorList>
    </citation>
    <scope>NUCLEOTIDE SEQUENCE [LARGE SCALE GENOMIC DNA]</scope>
    <source>
        <strain evidence="3 6">DSM 19382</strain>
    </source>
</reference>
<dbReference type="Proteomes" id="UP000468990">
    <property type="component" value="Unassembled WGS sequence"/>
</dbReference>
<evidence type="ECO:0000313" key="4">
    <source>
        <dbReference type="EMBL" id="SMO58152.1"/>
    </source>
</evidence>
<dbReference type="EMBL" id="WKKG01000001">
    <property type="protein sequence ID" value="MRX66573.1"/>
    <property type="molecule type" value="Genomic_DNA"/>
</dbReference>
<evidence type="ECO:0000313" key="6">
    <source>
        <dbReference type="Proteomes" id="UP000468990"/>
    </source>
</evidence>
<name>A0A521CFH5_9FLAO</name>
<evidence type="ECO:0000256" key="2">
    <source>
        <dbReference type="SAM" id="Phobius"/>
    </source>
</evidence>
<reference evidence="4 5" key="1">
    <citation type="submission" date="2017-05" db="EMBL/GenBank/DDBJ databases">
        <authorList>
            <person name="Varghese N."/>
            <person name="Submissions S."/>
        </authorList>
    </citation>
    <scope>NUCLEOTIDE SEQUENCE [LARGE SCALE GENOMIC DNA]</scope>
    <source>
        <strain evidence="4 5">DSM 19382</strain>
    </source>
</reference>
<proteinExistence type="predicted"/>
<evidence type="ECO:0008006" key="7">
    <source>
        <dbReference type="Google" id="ProtNLM"/>
    </source>
</evidence>
<gene>
    <name evidence="3" type="ORF">GJU42_01205</name>
    <name evidence="4" type="ORF">SAMN06265349_102479</name>
</gene>
<feature type="region of interest" description="Disordered" evidence="1">
    <location>
        <begin position="167"/>
        <end position="213"/>
    </location>
</feature>
<dbReference type="OrthoDB" id="1319616at2"/>
<keyword evidence="2" id="KW-1133">Transmembrane helix</keyword>
<feature type="region of interest" description="Disordered" evidence="1">
    <location>
        <begin position="71"/>
        <end position="99"/>
    </location>
</feature>
<dbReference type="Proteomes" id="UP000317289">
    <property type="component" value="Unassembled WGS sequence"/>
</dbReference>
<evidence type="ECO:0000256" key="1">
    <source>
        <dbReference type="SAM" id="MobiDB-lite"/>
    </source>
</evidence>
<dbReference type="AlphaFoldDB" id="A0A521CFH5"/>
<evidence type="ECO:0000313" key="3">
    <source>
        <dbReference type="EMBL" id="MRX66573.1"/>
    </source>
</evidence>
<protein>
    <recommendedName>
        <fullName evidence="7">Outer membrane protein beta-barrel domain-containing protein</fullName>
    </recommendedName>
</protein>
<keyword evidence="2" id="KW-0472">Membrane</keyword>